<keyword evidence="2" id="KW-1185">Reference proteome</keyword>
<name>A0AC61S5P5_9BACT</name>
<sequence length="155" mass="16635">MKKLKIFIFGVLLSATHMASFAVSYNAITVTKTDGSVDLIQINDQLSISFENSSLKINSPSVNIEYIMGEVTGYTFDTQKFAGIGNCETDTSATLSINGRNITANSPSQLRVAVYSSSGILLIESMSGTSLDLSELKTGTYIITVGIKSFKIALK</sequence>
<proteinExistence type="predicted"/>
<organism evidence="1 2">
    <name type="scientific">Muribaculum caecicola</name>
    <dbReference type="NCBI Taxonomy" id="3038144"/>
    <lineage>
        <taxon>Bacteria</taxon>
        <taxon>Pseudomonadati</taxon>
        <taxon>Bacteroidota</taxon>
        <taxon>Bacteroidia</taxon>
        <taxon>Bacteroidales</taxon>
        <taxon>Muribaculaceae</taxon>
        <taxon>Muribaculum</taxon>
    </lineage>
</organism>
<dbReference type="EMBL" id="SSTG01000082">
    <property type="protein sequence ID" value="THG49079.1"/>
    <property type="molecule type" value="Genomic_DNA"/>
</dbReference>
<reference evidence="1" key="1">
    <citation type="submission" date="2019-04" db="EMBL/GenBank/DDBJ databases">
        <title>Microbes associate with the intestines of laboratory mice.</title>
        <authorList>
            <person name="Navarre W."/>
            <person name="Wong E."/>
            <person name="Huang K.C."/>
            <person name="Tropini C."/>
            <person name="Ng K."/>
            <person name="Yu B."/>
        </authorList>
    </citation>
    <scope>NUCLEOTIDE SEQUENCE</scope>
    <source>
        <strain evidence="1">NM86_A22</strain>
    </source>
</reference>
<accession>A0AC61S5P5</accession>
<gene>
    <name evidence="1" type="ORF">E5990_07125</name>
</gene>
<protein>
    <submittedName>
        <fullName evidence="1">T9SS type A sorting domain-containing protein</fullName>
    </submittedName>
</protein>
<dbReference type="Proteomes" id="UP000305401">
    <property type="component" value="Unassembled WGS sequence"/>
</dbReference>
<evidence type="ECO:0000313" key="1">
    <source>
        <dbReference type="EMBL" id="THG49079.1"/>
    </source>
</evidence>
<comment type="caution">
    <text evidence="1">The sequence shown here is derived from an EMBL/GenBank/DDBJ whole genome shotgun (WGS) entry which is preliminary data.</text>
</comment>
<evidence type="ECO:0000313" key="2">
    <source>
        <dbReference type="Proteomes" id="UP000305401"/>
    </source>
</evidence>